<sequence length="196" mass="21944">MDIKPKFKVYIIHGWSGSPEEPMLKWLADELKKNGFEVMAPAMPDTDEPKIGTWVPFLQNLVGIPNENTFFVGHSIGCQAILRFLETLPEETKIGGAVFIAGWYDVRNIDTEEDRKIVAPWVNTPRNDERIKKILAGKATVLLSDDDPFVAPENKEAWIKKAGAKVLECHGKGHFDARAGITSLPEAFDALLNFRL</sequence>
<dbReference type="Pfam" id="PF06821">
    <property type="entry name" value="Ser_hydrolase"/>
    <property type="match status" value="1"/>
</dbReference>
<dbReference type="EMBL" id="MHVH01000005">
    <property type="protein sequence ID" value="OHA90355.1"/>
    <property type="molecule type" value="Genomic_DNA"/>
</dbReference>
<dbReference type="InterPro" id="IPR029058">
    <property type="entry name" value="AB_hydrolase_fold"/>
</dbReference>
<dbReference type="PANTHER" id="PTHR15394">
    <property type="entry name" value="SERINE HYDROLASE RBBP9"/>
    <property type="match status" value="1"/>
</dbReference>
<dbReference type="Proteomes" id="UP000178107">
    <property type="component" value="Unassembled WGS sequence"/>
</dbReference>
<accession>A0A1G2SZD3</accession>
<dbReference type="AlphaFoldDB" id="A0A1G2SZD3"/>
<dbReference type="SUPFAM" id="SSF53474">
    <property type="entry name" value="alpha/beta-Hydrolases"/>
    <property type="match status" value="1"/>
</dbReference>
<name>A0A1G2SZD3_9BACT</name>
<organism evidence="1 2">
    <name type="scientific">Candidatus Zambryskibacteria bacterium RIFCSPHIGHO2_01_FULL_46_25</name>
    <dbReference type="NCBI Taxonomy" id="1802738"/>
    <lineage>
        <taxon>Bacteria</taxon>
        <taxon>Candidatus Zambryskiibacteriota</taxon>
    </lineage>
</organism>
<evidence type="ECO:0000313" key="1">
    <source>
        <dbReference type="EMBL" id="OHA90355.1"/>
    </source>
</evidence>
<dbReference type="PANTHER" id="PTHR15394:SF3">
    <property type="entry name" value="SERINE HYDROLASE RBBP9"/>
    <property type="match status" value="1"/>
</dbReference>
<protein>
    <recommendedName>
        <fullName evidence="3">Serine hydrolase family protein</fullName>
    </recommendedName>
</protein>
<gene>
    <name evidence="1" type="ORF">A2838_02015</name>
</gene>
<dbReference type="GO" id="GO:0016787">
    <property type="term" value="F:hydrolase activity"/>
    <property type="evidence" value="ECO:0007669"/>
    <property type="project" value="InterPro"/>
</dbReference>
<dbReference type="Gene3D" id="3.40.50.1820">
    <property type="entry name" value="alpha/beta hydrolase"/>
    <property type="match status" value="1"/>
</dbReference>
<evidence type="ECO:0008006" key="3">
    <source>
        <dbReference type="Google" id="ProtNLM"/>
    </source>
</evidence>
<comment type="caution">
    <text evidence="1">The sequence shown here is derived from an EMBL/GenBank/DDBJ whole genome shotgun (WGS) entry which is preliminary data.</text>
</comment>
<proteinExistence type="predicted"/>
<evidence type="ECO:0000313" key="2">
    <source>
        <dbReference type="Proteomes" id="UP000178107"/>
    </source>
</evidence>
<dbReference type="InterPro" id="IPR010662">
    <property type="entry name" value="RBBP9/YdeN"/>
</dbReference>
<reference evidence="1 2" key="1">
    <citation type="journal article" date="2016" name="Nat. Commun.">
        <title>Thousands of microbial genomes shed light on interconnected biogeochemical processes in an aquifer system.</title>
        <authorList>
            <person name="Anantharaman K."/>
            <person name="Brown C.T."/>
            <person name="Hug L.A."/>
            <person name="Sharon I."/>
            <person name="Castelle C.J."/>
            <person name="Probst A.J."/>
            <person name="Thomas B.C."/>
            <person name="Singh A."/>
            <person name="Wilkins M.J."/>
            <person name="Karaoz U."/>
            <person name="Brodie E.L."/>
            <person name="Williams K.H."/>
            <person name="Hubbard S.S."/>
            <person name="Banfield J.F."/>
        </authorList>
    </citation>
    <scope>NUCLEOTIDE SEQUENCE [LARGE SCALE GENOMIC DNA]</scope>
</reference>